<sequence length="67" mass="7806">MTTLSGTFLTKVFEGPYQNVGKWAKEMEEYVKSKDQKLEKLYFSYTTCPKYAKAYGKNYVVLFGQID</sequence>
<name>A0A2M8KM17_9BACT</name>
<accession>A0A2M8KM17</accession>
<evidence type="ECO:0000313" key="1">
    <source>
        <dbReference type="EMBL" id="PJE60962.1"/>
    </source>
</evidence>
<gene>
    <name evidence="1" type="ORF">COU86_01675</name>
</gene>
<proteinExistence type="predicted"/>
<comment type="caution">
    <text evidence="1">The sequence shown here is derived from an EMBL/GenBank/DDBJ whole genome shotgun (WGS) entry which is preliminary data.</text>
</comment>
<dbReference type="Proteomes" id="UP000231434">
    <property type="component" value="Unassembled WGS sequence"/>
</dbReference>
<dbReference type="Pfam" id="PF20603">
    <property type="entry name" value="Bact_hydrolase"/>
    <property type="match status" value="1"/>
</dbReference>
<evidence type="ECO:0000313" key="2">
    <source>
        <dbReference type="Proteomes" id="UP000231434"/>
    </source>
</evidence>
<protein>
    <submittedName>
        <fullName evidence="1">Uncharacterized protein</fullName>
    </submittedName>
</protein>
<dbReference type="InterPro" id="IPR046766">
    <property type="entry name" value="Bact_hydrolase"/>
</dbReference>
<organism evidence="1 2">
    <name type="scientific">Candidatus Roizmanbacteria bacterium CG10_big_fil_rev_8_21_14_0_10_36_26</name>
    <dbReference type="NCBI Taxonomy" id="1974851"/>
    <lineage>
        <taxon>Bacteria</taxon>
        <taxon>Candidatus Roizmaniibacteriota</taxon>
    </lineage>
</organism>
<reference evidence="2" key="1">
    <citation type="submission" date="2017-09" db="EMBL/GenBank/DDBJ databases">
        <title>Depth-based differentiation of microbial function through sediment-hosted aquifers and enrichment of novel symbionts in the deep terrestrial subsurface.</title>
        <authorList>
            <person name="Probst A.J."/>
            <person name="Ladd B."/>
            <person name="Jarett J.K."/>
            <person name="Geller-Mcgrath D.E."/>
            <person name="Sieber C.M.K."/>
            <person name="Emerson J.B."/>
            <person name="Anantharaman K."/>
            <person name="Thomas B.C."/>
            <person name="Malmstrom R."/>
            <person name="Stieglmeier M."/>
            <person name="Klingl A."/>
            <person name="Woyke T."/>
            <person name="Ryan C.M."/>
            <person name="Banfield J.F."/>
        </authorList>
    </citation>
    <scope>NUCLEOTIDE SEQUENCE [LARGE SCALE GENOMIC DNA]</scope>
</reference>
<dbReference type="AlphaFoldDB" id="A0A2M8KM17"/>
<dbReference type="EMBL" id="PFEB01000023">
    <property type="protein sequence ID" value="PJE60962.1"/>
    <property type="molecule type" value="Genomic_DNA"/>
</dbReference>